<sequence>MKTYKLNVHKKDFFKGMSCHVICNELTRSGISEDLVINQKDFPHLKVGDIIEIYSPDDQFSRLLMRVNPKAFDDYPRDGKENQKISIEQTIVSTFQLRIYCDVIVNQVEKKDVVLDSVELFFKDQYIARSDMWRLKRFMTKTCVYMNQKIEFCNIRCQVFEMWSQGERVASGYVNNQTKVVYRSASSMVYLFLQMSSEMWDYDINGDLYFEKAVNGFLADLFDKWKRFNCSHDVTIVMFSRTYFDAFSIEDFPESMRECLQQDSKGRFYEDYYRVALQNERVDDWSPTLIFLRYLFNQYESEAIKYHLRNEKQGLKVPKAYNSSSSQGNFLEVLNMSLNVFERHHLDRSFDRTGQLSVVISPGVGVYEVDLDLTNITKQRIIDNGIGSDLVCLGEQPLHAVPLFKFNAKSNFPTYVNISDVQYNMPHWINLSFYSSSKPISYSNFVPRIKLPNVVLMNNQSIKSSKTQLYRSPSRESPSHLKSYRNIPFVDYDEYDSQVFKIASSPPNTAPHKLSTTCQPSVRRNTVLTAQSSRPQRPVRRSSGEHINTPPNSPAKSESMGIPSAVDFRHLSAIQGNLAQMSTSVENKTFRDFKSKPESKDDLMVRGYSTNSGKDILKSKALINPFDPSHVTIKLNSNRRRWTHVFPLGPTGIFMQQHHYQAVPQNQACTLLPSAVCTDPSLGVSDSRDVIDSQKYRKISMAQMKSFEYPRNANEMKSNKNQNITNISNLSESHRSSSKINQTRSTSMSQNMSSVHSDKSLLWAWGATGEQEWTPAITTGVDWKSLVMPACLPVTTDFLPDKRTLQQDYVTYSYNLLPEEQSSDRLQQ</sequence>
<dbReference type="GO" id="GO:0005765">
    <property type="term" value="C:lysosomal membrane"/>
    <property type="evidence" value="ECO:0007669"/>
    <property type="project" value="TreeGrafter"/>
</dbReference>
<evidence type="ECO:0000313" key="5">
    <source>
        <dbReference type="Proteomes" id="UP000759131"/>
    </source>
</evidence>
<reference evidence="4" key="1">
    <citation type="submission" date="2020-11" db="EMBL/GenBank/DDBJ databases">
        <authorList>
            <person name="Tran Van P."/>
        </authorList>
    </citation>
    <scope>NUCLEOTIDE SEQUENCE</scope>
</reference>
<dbReference type="GO" id="GO:0010508">
    <property type="term" value="P:positive regulation of autophagy"/>
    <property type="evidence" value="ECO:0007669"/>
    <property type="project" value="TreeGrafter"/>
</dbReference>
<feature type="non-terminal residue" evidence="4">
    <location>
        <position position="1"/>
    </location>
</feature>
<evidence type="ECO:0000313" key="4">
    <source>
        <dbReference type="EMBL" id="CAD7631989.1"/>
    </source>
</evidence>
<organism evidence="4">
    <name type="scientific">Medioppia subpectinata</name>
    <dbReference type="NCBI Taxonomy" id="1979941"/>
    <lineage>
        <taxon>Eukaryota</taxon>
        <taxon>Metazoa</taxon>
        <taxon>Ecdysozoa</taxon>
        <taxon>Arthropoda</taxon>
        <taxon>Chelicerata</taxon>
        <taxon>Arachnida</taxon>
        <taxon>Acari</taxon>
        <taxon>Acariformes</taxon>
        <taxon>Sarcoptiformes</taxon>
        <taxon>Oribatida</taxon>
        <taxon>Brachypylina</taxon>
        <taxon>Oppioidea</taxon>
        <taxon>Oppiidae</taxon>
        <taxon>Medioppia</taxon>
    </lineage>
</organism>
<evidence type="ECO:0000259" key="2">
    <source>
        <dbReference type="Pfam" id="PF12257"/>
    </source>
</evidence>
<evidence type="ECO:0000256" key="1">
    <source>
        <dbReference type="SAM" id="MobiDB-lite"/>
    </source>
</evidence>
<dbReference type="EMBL" id="OC864851">
    <property type="protein sequence ID" value="CAD7631989.1"/>
    <property type="molecule type" value="Genomic_DNA"/>
</dbReference>
<dbReference type="GO" id="GO:0034198">
    <property type="term" value="P:cellular response to amino acid starvation"/>
    <property type="evidence" value="ECO:0007669"/>
    <property type="project" value="TreeGrafter"/>
</dbReference>
<feature type="domain" description="Vacuolar membrane-associated protein Iml1 N-terminal" evidence="2">
    <location>
        <begin position="118"/>
        <end position="406"/>
    </location>
</feature>
<dbReference type="AlphaFoldDB" id="A0A7R9L120"/>
<dbReference type="InterPro" id="IPR048255">
    <property type="entry name" value="IML1_N"/>
</dbReference>
<gene>
    <name evidence="4" type="ORF">OSB1V03_LOCUS12396</name>
</gene>
<evidence type="ECO:0000259" key="3">
    <source>
        <dbReference type="Pfam" id="PF23013"/>
    </source>
</evidence>
<keyword evidence="5" id="KW-1185">Reference proteome</keyword>
<feature type="compositionally biased region" description="Polar residues" evidence="1">
    <location>
        <begin position="514"/>
        <end position="530"/>
    </location>
</feature>
<dbReference type="GO" id="GO:0005096">
    <property type="term" value="F:GTPase activator activity"/>
    <property type="evidence" value="ECO:0007669"/>
    <property type="project" value="InterPro"/>
</dbReference>
<accession>A0A7R9L120</accession>
<proteinExistence type="predicted"/>
<dbReference type="Proteomes" id="UP000759131">
    <property type="component" value="Unassembled WGS sequence"/>
</dbReference>
<dbReference type="InterPro" id="IPR027244">
    <property type="entry name" value="IML1"/>
</dbReference>
<name>A0A7R9L120_9ACAR</name>
<dbReference type="PANTHER" id="PTHR13179">
    <property type="entry name" value="DEP DOMAIN CONTAINING PROTEIN 5"/>
    <property type="match status" value="1"/>
</dbReference>
<dbReference type="OrthoDB" id="39497at2759"/>
<dbReference type="Pfam" id="PF23013">
    <property type="entry name" value="IML1_N"/>
    <property type="match status" value="1"/>
</dbReference>
<protein>
    <recommendedName>
        <fullName evidence="6">DEP domain-containing protein 5</fullName>
    </recommendedName>
</protein>
<feature type="region of interest" description="Disordered" evidence="1">
    <location>
        <begin position="503"/>
        <end position="560"/>
    </location>
</feature>
<dbReference type="Pfam" id="PF12257">
    <property type="entry name" value="IML1"/>
    <property type="match status" value="1"/>
</dbReference>
<dbReference type="GO" id="GO:1904262">
    <property type="term" value="P:negative regulation of TORC1 signaling"/>
    <property type="evidence" value="ECO:0007669"/>
    <property type="project" value="TreeGrafter"/>
</dbReference>
<feature type="domain" description="IML1 N-terminal double psi beta-barrel" evidence="3">
    <location>
        <begin position="1"/>
        <end position="106"/>
    </location>
</feature>
<dbReference type="GO" id="GO:1990130">
    <property type="term" value="C:GATOR1 complex"/>
    <property type="evidence" value="ECO:0007669"/>
    <property type="project" value="TreeGrafter"/>
</dbReference>
<evidence type="ECO:0008006" key="6">
    <source>
        <dbReference type="Google" id="ProtNLM"/>
    </source>
</evidence>
<feature type="compositionally biased region" description="Polar residues" evidence="1">
    <location>
        <begin position="545"/>
        <end position="556"/>
    </location>
</feature>
<dbReference type="InterPro" id="IPR055213">
    <property type="entry name" value="IML1_double_psi_beta_barrel"/>
</dbReference>
<dbReference type="PANTHER" id="PTHR13179:SF8">
    <property type="entry name" value="GATOR COMPLEX PROTEIN DEPDC5"/>
    <property type="match status" value="1"/>
</dbReference>
<dbReference type="EMBL" id="CAJPIZ010010276">
    <property type="protein sequence ID" value="CAG2112419.1"/>
    <property type="molecule type" value="Genomic_DNA"/>
</dbReference>